<dbReference type="GO" id="GO:0005819">
    <property type="term" value="C:spindle"/>
    <property type="evidence" value="ECO:0007669"/>
    <property type="project" value="UniProtKB-SubCell"/>
</dbReference>
<dbReference type="GO" id="GO:0005829">
    <property type="term" value="C:cytosol"/>
    <property type="evidence" value="ECO:0007669"/>
    <property type="project" value="TreeGrafter"/>
</dbReference>
<dbReference type="InterPro" id="IPR026243">
    <property type="entry name" value="HAUS1"/>
</dbReference>
<evidence type="ECO:0000256" key="5">
    <source>
        <dbReference type="ARBA" id="ARBA00022701"/>
    </source>
</evidence>
<evidence type="ECO:0000256" key="7">
    <source>
        <dbReference type="ARBA" id="ARBA00023054"/>
    </source>
</evidence>
<comment type="subcellular location">
    <subcellularLocation>
        <location evidence="1">Cytoplasm</location>
        <location evidence="1">Cytoskeleton</location>
        <location evidence="1">Spindle</location>
    </subcellularLocation>
</comment>
<dbReference type="Proteomes" id="UP001143981">
    <property type="component" value="Unassembled WGS sequence"/>
</dbReference>
<keyword evidence="4" id="KW-0132">Cell division</keyword>
<keyword evidence="9" id="KW-0131">Cell cycle</keyword>
<evidence type="ECO:0000313" key="12">
    <source>
        <dbReference type="Proteomes" id="UP001143981"/>
    </source>
</evidence>
<keyword evidence="8" id="KW-0206">Cytoskeleton</keyword>
<dbReference type="GO" id="GO:0005874">
    <property type="term" value="C:microtubule"/>
    <property type="evidence" value="ECO:0007669"/>
    <property type="project" value="UniProtKB-KW"/>
</dbReference>
<dbReference type="AlphaFoldDB" id="A0A9W7XS55"/>
<evidence type="ECO:0000256" key="4">
    <source>
        <dbReference type="ARBA" id="ARBA00022618"/>
    </source>
</evidence>
<keyword evidence="7 10" id="KW-0175">Coiled coil</keyword>
<keyword evidence="12" id="KW-1185">Reference proteome</keyword>
<dbReference type="GO" id="GO:0070652">
    <property type="term" value="C:HAUS complex"/>
    <property type="evidence" value="ECO:0007669"/>
    <property type="project" value="InterPro"/>
</dbReference>
<name>A0A9W7XS55_9FUNG</name>
<dbReference type="GO" id="GO:0051225">
    <property type="term" value="P:spindle assembly"/>
    <property type="evidence" value="ECO:0007669"/>
    <property type="project" value="InterPro"/>
</dbReference>
<gene>
    <name evidence="11" type="ORF">LPJ61_006918</name>
</gene>
<evidence type="ECO:0000313" key="11">
    <source>
        <dbReference type="EMBL" id="KAJ1718040.1"/>
    </source>
</evidence>
<evidence type="ECO:0000256" key="9">
    <source>
        <dbReference type="ARBA" id="ARBA00023306"/>
    </source>
</evidence>
<dbReference type="OrthoDB" id="5372507at2759"/>
<proteinExistence type="inferred from homology"/>
<dbReference type="PANTHER" id="PTHR31570:SF1">
    <property type="entry name" value="HAUS AUGMIN-LIKE COMPLEX SUBUNIT 1"/>
    <property type="match status" value="1"/>
</dbReference>
<keyword evidence="6" id="KW-0498">Mitosis</keyword>
<reference evidence="11" key="1">
    <citation type="submission" date="2022-07" db="EMBL/GenBank/DDBJ databases">
        <title>Phylogenomic reconstructions and comparative analyses of Kickxellomycotina fungi.</title>
        <authorList>
            <person name="Reynolds N.K."/>
            <person name="Stajich J.E."/>
            <person name="Barry K."/>
            <person name="Grigoriev I.V."/>
            <person name="Crous P."/>
            <person name="Smith M.E."/>
        </authorList>
    </citation>
    <scope>NUCLEOTIDE SEQUENCE</scope>
    <source>
        <strain evidence="11">BCRC 34381</strain>
    </source>
</reference>
<evidence type="ECO:0000256" key="3">
    <source>
        <dbReference type="ARBA" id="ARBA00022490"/>
    </source>
</evidence>
<comment type="similarity">
    <text evidence="2">Belongs to the HAUS1 family.</text>
</comment>
<sequence length="142" mass="16234">AEAIQRQIQESRERKTRLQRLLDERTKGAPIEEQKAREWVRNADIIAQKSDEYAARLSELTEANRALRAGEQGLEYAQIRDLNAATETLGRAVLEKQSIYDGYAALPPDISLAYLKLEEAKQQRDRLRMECENAVDAAFSTR</sequence>
<evidence type="ECO:0000256" key="10">
    <source>
        <dbReference type="SAM" id="Coils"/>
    </source>
</evidence>
<keyword evidence="5" id="KW-0493">Microtubule</keyword>
<organism evidence="11 12">
    <name type="scientific">Coemansia biformis</name>
    <dbReference type="NCBI Taxonomy" id="1286918"/>
    <lineage>
        <taxon>Eukaryota</taxon>
        <taxon>Fungi</taxon>
        <taxon>Fungi incertae sedis</taxon>
        <taxon>Zoopagomycota</taxon>
        <taxon>Kickxellomycotina</taxon>
        <taxon>Kickxellomycetes</taxon>
        <taxon>Kickxellales</taxon>
        <taxon>Kickxellaceae</taxon>
        <taxon>Coemansia</taxon>
    </lineage>
</organism>
<dbReference type="PANTHER" id="PTHR31570">
    <property type="entry name" value="HAUS AUGMIN-LIKE COMPLEX SUBUNIT 1"/>
    <property type="match status" value="1"/>
</dbReference>
<evidence type="ECO:0000256" key="6">
    <source>
        <dbReference type="ARBA" id="ARBA00022776"/>
    </source>
</evidence>
<evidence type="ECO:0000256" key="2">
    <source>
        <dbReference type="ARBA" id="ARBA00005479"/>
    </source>
</evidence>
<accession>A0A9W7XS55</accession>
<protein>
    <submittedName>
        <fullName evidence="11">Uncharacterized protein</fullName>
    </submittedName>
</protein>
<feature type="non-terminal residue" evidence="11">
    <location>
        <position position="1"/>
    </location>
</feature>
<dbReference type="GO" id="GO:0051301">
    <property type="term" value="P:cell division"/>
    <property type="evidence" value="ECO:0007669"/>
    <property type="project" value="UniProtKB-KW"/>
</dbReference>
<dbReference type="EMBL" id="JANBOI010003988">
    <property type="protein sequence ID" value="KAJ1718040.1"/>
    <property type="molecule type" value="Genomic_DNA"/>
</dbReference>
<keyword evidence="3" id="KW-0963">Cytoplasm</keyword>
<comment type="caution">
    <text evidence="11">The sequence shown here is derived from an EMBL/GenBank/DDBJ whole genome shotgun (WGS) entry which is preliminary data.</text>
</comment>
<feature type="coiled-coil region" evidence="10">
    <location>
        <begin position="110"/>
        <end position="137"/>
    </location>
</feature>
<evidence type="ECO:0000256" key="8">
    <source>
        <dbReference type="ARBA" id="ARBA00023212"/>
    </source>
</evidence>
<evidence type="ECO:0000256" key="1">
    <source>
        <dbReference type="ARBA" id="ARBA00004186"/>
    </source>
</evidence>